<comment type="caution">
    <text evidence="1">The sequence shown here is derived from an EMBL/GenBank/DDBJ whole genome shotgun (WGS) entry which is preliminary data.</text>
</comment>
<reference evidence="3" key="2">
    <citation type="journal article" date="2019" name="Int. J. Syst. Evol. Microbiol.">
        <title>The Global Catalogue of Microorganisms (GCM) 10K type strain sequencing project: providing services to taxonomists for standard genome sequencing and annotation.</title>
        <authorList>
            <consortium name="The Broad Institute Genomics Platform"/>
            <consortium name="The Broad Institute Genome Sequencing Center for Infectious Disease"/>
            <person name="Wu L."/>
            <person name="Ma J."/>
        </authorList>
    </citation>
    <scope>NUCLEOTIDE SEQUENCE [LARGE SCALE GENOMIC DNA]</scope>
    <source>
        <strain evidence="3">JCM 19635</strain>
    </source>
</reference>
<keyword evidence="3" id="KW-1185">Reference proteome</keyword>
<protein>
    <recommendedName>
        <fullName evidence="4">DUF4397 domain-containing protein</fullName>
    </recommendedName>
</protein>
<gene>
    <name evidence="1" type="ORF">ACFQT0_26135</name>
    <name evidence="2" type="ORF">ACFQT0_26330</name>
</gene>
<dbReference type="Proteomes" id="UP001596513">
    <property type="component" value="Unassembled WGS sequence"/>
</dbReference>
<evidence type="ECO:0000313" key="1">
    <source>
        <dbReference type="EMBL" id="MFC7670465.1"/>
    </source>
</evidence>
<organism evidence="1 3">
    <name type="scientific">Hymenobacter humi</name>
    <dbReference type="NCBI Taxonomy" id="1411620"/>
    <lineage>
        <taxon>Bacteria</taxon>
        <taxon>Pseudomonadati</taxon>
        <taxon>Bacteroidota</taxon>
        <taxon>Cytophagia</taxon>
        <taxon>Cytophagales</taxon>
        <taxon>Hymenobacteraceae</taxon>
        <taxon>Hymenobacter</taxon>
    </lineage>
</organism>
<reference evidence="1" key="1">
    <citation type="journal article" date="2014" name="Int. J. Syst. Evol. Microbiol.">
        <title>Complete genome of a new Firmicutes species belonging to the dominant human colonic microbiota ('Ruminococcus bicirculans') reveals two chromosomes and a selective capacity to utilize plant glucans.</title>
        <authorList>
            <consortium name="NISC Comparative Sequencing Program"/>
            <person name="Wegmann U."/>
            <person name="Louis P."/>
            <person name="Goesmann A."/>
            <person name="Henrissat B."/>
            <person name="Duncan S.H."/>
            <person name="Flint H.J."/>
        </authorList>
    </citation>
    <scope>NUCLEOTIDE SEQUENCE</scope>
    <source>
        <strain evidence="1">JCM 19635</strain>
    </source>
</reference>
<dbReference type="RefSeq" id="WP_380206196.1">
    <property type="nucleotide sequence ID" value="NZ_JBHTEK010000002.1"/>
</dbReference>
<accession>A0ABW2UE52</accession>
<proteinExistence type="predicted"/>
<reference evidence="1" key="3">
    <citation type="submission" date="2024-09" db="EMBL/GenBank/DDBJ databases">
        <authorList>
            <person name="Sun Q."/>
            <person name="Mori K."/>
        </authorList>
    </citation>
    <scope>NUCLEOTIDE SEQUENCE</scope>
    <source>
        <strain evidence="1">JCM 19635</strain>
    </source>
</reference>
<evidence type="ECO:0008006" key="4">
    <source>
        <dbReference type="Google" id="ProtNLM"/>
    </source>
</evidence>
<evidence type="ECO:0000313" key="2">
    <source>
        <dbReference type="EMBL" id="MFC7670500.1"/>
    </source>
</evidence>
<name>A0ABW2UE52_9BACT</name>
<dbReference type="EMBL" id="JBHTEK010000002">
    <property type="protein sequence ID" value="MFC7670500.1"/>
    <property type="molecule type" value="Genomic_DNA"/>
</dbReference>
<evidence type="ECO:0000313" key="3">
    <source>
        <dbReference type="Proteomes" id="UP001596513"/>
    </source>
</evidence>
<sequence>MVPQLPLSYLSSNLFVLNPYASANRASNRDYAQAGSLVSIQYPTGGRTFFEYESNVVTELRQTNSDPDPAQMQLVASASGGAMDSLSEIVYYQFFPGGYQGIGTASVSATYVELPKGATGVSVNQDIYLSNNPSGGTPRTYFYRLQEGVPAPGGFDTRTQLYPPTPYNGTPNTLDPGNYLLVALSYSPDDRATLLVKLRNLALVPDPYFDRVVGGLRVRRMIDYARSGDSLTTTYGYTRYDSVQQRHFSTGKLFLSPDTCG</sequence>
<dbReference type="EMBL" id="JBHTEK010000002">
    <property type="protein sequence ID" value="MFC7670465.1"/>
    <property type="molecule type" value="Genomic_DNA"/>
</dbReference>